<dbReference type="PRINTS" id="PR00081">
    <property type="entry name" value="GDHRDH"/>
</dbReference>
<dbReference type="Pfam" id="PF13561">
    <property type="entry name" value="adh_short_C2"/>
    <property type="match status" value="1"/>
</dbReference>
<proteinExistence type="inferred from homology"/>
<comment type="similarity">
    <text evidence="1">Belongs to the short-chain dehydrogenases/reductases (SDR) family.</text>
</comment>
<dbReference type="EMBL" id="FZOF01000039">
    <property type="protein sequence ID" value="SNT55317.1"/>
    <property type="molecule type" value="Genomic_DNA"/>
</dbReference>
<dbReference type="InterPro" id="IPR036291">
    <property type="entry name" value="NAD(P)-bd_dom_sf"/>
</dbReference>
<dbReference type="InterPro" id="IPR057326">
    <property type="entry name" value="KR_dom"/>
</dbReference>
<reference evidence="4 5" key="1">
    <citation type="submission" date="2017-06" db="EMBL/GenBank/DDBJ databases">
        <authorList>
            <person name="Kim H.J."/>
            <person name="Triplett B.A."/>
        </authorList>
    </citation>
    <scope>NUCLEOTIDE SEQUENCE [LARGE SCALE GENOMIC DNA]</scope>
    <source>
        <strain evidence="4 5">CGMCC 4.1858</strain>
    </source>
</reference>
<dbReference type="InterPro" id="IPR050259">
    <property type="entry name" value="SDR"/>
</dbReference>
<dbReference type="SMART" id="SM00822">
    <property type="entry name" value="PKS_KR"/>
    <property type="match status" value="1"/>
</dbReference>
<evidence type="ECO:0000313" key="4">
    <source>
        <dbReference type="EMBL" id="SNT55317.1"/>
    </source>
</evidence>
<name>A0A239NK75_9ACTN</name>
<dbReference type="GO" id="GO:0016491">
    <property type="term" value="F:oxidoreductase activity"/>
    <property type="evidence" value="ECO:0007669"/>
    <property type="project" value="UniProtKB-KW"/>
</dbReference>
<keyword evidence="5" id="KW-1185">Reference proteome</keyword>
<dbReference type="FunFam" id="3.40.50.720:FF:000084">
    <property type="entry name" value="Short-chain dehydrogenase reductase"/>
    <property type="match status" value="1"/>
</dbReference>
<feature type="domain" description="Ketoreductase" evidence="3">
    <location>
        <begin position="11"/>
        <end position="168"/>
    </location>
</feature>
<keyword evidence="2" id="KW-0560">Oxidoreductase</keyword>
<dbReference type="PRINTS" id="PR00080">
    <property type="entry name" value="SDRFAMILY"/>
</dbReference>
<evidence type="ECO:0000256" key="2">
    <source>
        <dbReference type="ARBA" id="ARBA00023002"/>
    </source>
</evidence>
<dbReference type="AlphaFoldDB" id="A0A239NK75"/>
<accession>A0A239NK75</accession>
<dbReference type="SUPFAM" id="SSF51735">
    <property type="entry name" value="NAD(P)-binding Rossmann-fold domains"/>
    <property type="match status" value="1"/>
</dbReference>
<evidence type="ECO:0000313" key="5">
    <source>
        <dbReference type="Proteomes" id="UP000198280"/>
    </source>
</evidence>
<dbReference type="PANTHER" id="PTHR42879:SF6">
    <property type="entry name" value="NADPH-DEPENDENT REDUCTASE BACG"/>
    <property type="match status" value="1"/>
</dbReference>
<dbReference type="InterPro" id="IPR002347">
    <property type="entry name" value="SDR_fam"/>
</dbReference>
<protein>
    <submittedName>
        <fullName evidence="4">NAD(P)-dependent dehydrogenase, short-chain alcohol dehydrogenase family</fullName>
    </submittedName>
</protein>
<dbReference type="Gene3D" id="3.40.50.720">
    <property type="entry name" value="NAD(P)-binding Rossmann-like Domain"/>
    <property type="match status" value="1"/>
</dbReference>
<organism evidence="4 5">
    <name type="scientific">Actinacidiphila glaucinigra</name>
    <dbReference type="NCBI Taxonomy" id="235986"/>
    <lineage>
        <taxon>Bacteria</taxon>
        <taxon>Bacillati</taxon>
        <taxon>Actinomycetota</taxon>
        <taxon>Actinomycetes</taxon>
        <taxon>Kitasatosporales</taxon>
        <taxon>Streptomycetaceae</taxon>
        <taxon>Actinacidiphila</taxon>
    </lineage>
</organism>
<evidence type="ECO:0000259" key="3">
    <source>
        <dbReference type="SMART" id="SM00822"/>
    </source>
</evidence>
<dbReference type="Proteomes" id="UP000198280">
    <property type="component" value="Unassembled WGS sequence"/>
</dbReference>
<dbReference type="PANTHER" id="PTHR42879">
    <property type="entry name" value="3-OXOACYL-(ACYL-CARRIER-PROTEIN) REDUCTASE"/>
    <property type="match status" value="1"/>
</dbReference>
<gene>
    <name evidence="4" type="ORF">SAMN05216252_13925</name>
</gene>
<evidence type="ECO:0000256" key="1">
    <source>
        <dbReference type="ARBA" id="ARBA00006484"/>
    </source>
</evidence>
<sequence length="262" mass="27322">MRHMDLQLNGKVVLVTGGSDGLGAALVRRLAAEGARVALCGRDSERIEHVVKELGATGADVLGVPADVTRPEDLERFVAAADGRWGRIDALVNNAGRSAAGFFERQDDSVWEEDLQLKLHAAVRLTRLALPHLRAAGGGGVVNTLAVSAKAPGAGSTPTSVSRAAGLALTKALSKELGPDNIRVNAVLVGLVESGQWTRQAEQRGIAVEELYATMGRDSGIPLGRVGRAEEFADLVAFLLSDRAGYVTGTGINFDGGLSPVV</sequence>